<feature type="compositionally biased region" description="Low complexity" evidence="1">
    <location>
        <begin position="74"/>
        <end position="88"/>
    </location>
</feature>
<dbReference type="RefSeq" id="WP_123040332.1">
    <property type="nucleotide sequence ID" value="NZ_CP033433.1"/>
</dbReference>
<gene>
    <name evidence="4" type="ORF">EAV92_06635</name>
</gene>
<keyword evidence="3" id="KW-0732">Signal</keyword>
<feature type="transmembrane region" description="Helical" evidence="2">
    <location>
        <begin position="117"/>
        <end position="141"/>
    </location>
</feature>
<dbReference type="AlphaFoldDB" id="A0A3G3JVL2"/>
<keyword evidence="2" id="KW-0472">Membrane</keyword>
<name>A0A3G3JVL2_9BACL</name>
<keyword evidence="5" id="KW-1185">Reference proteome</keyword>
<dbReference type="Proteomes" id="UP000269097">
    <property type="component" value="Chromosome"/>
</dbReference>
<proteinExistence type="predicted"/>
<sequence>MKTWKTALCALLIGFSLLQTAPVSVAAADIQNPPAVKAPPAQKEHPSLGAKALRSGRAGFRSPRMGYTGGTRARNPVTNTPVTRTPRVTTGRTGGFFGGLFGGFLAGSLLGSLFHPFGYGAGGGVSLLGILFWVVIIYFAYRLLRRAFDKGR</sequence>
<protein>
    <recommendedName>
        <fullName evidence="6">Import inner membrane translocase subunit Tim44</fullName>
    </recommendedName>
</protein>
<organism evidence="4 5">
    <name type="scientific">Cohnella candidum</name>
    <dbReference type="NCBI Taxonomy" id="2674991"/>
    <lineage>
        <taxon>Bacteria</taxon>
        <taxon>Bacillati</taxon>
        <taxon>Bacillota</taxon>
        <taxon>Bacilli</taxon>
        <taxon>Bacillales</taxon>
        <taxon>Paenibacillaceae</taxon>
        <taxon>Cohnella</taxon>
    </lineage>
</organism>
<keyword evidence="2" id="KW-0812">Transmembrane</keyword>
<evidence type="ECO:0000256" key="3">
    <source>
        <dbReference type="SAM" id="SignalP"/>
    </source>
</evidence>
<evidence type="ECO:0000313" key="4">
    <source>
        <dbReference type="EMBL" id="AYQ72272.1"/>
    </source>
</evidence>
<accession>A0A3G3JVL2</accession>
<feature type="signal peptide" evidence="3">
    <location>
        <begin position="1"/>
        <end position="21"/>
    </location>
</feature>
<feature type="chain" id="PRO_5038743261" description="Import inner membrane translocase subunit Tim44" evidence="3">
    <location>
        <begin position="22"/>
        <end position="152"/>
    </location>
</feature>
<dbReference type="EMBL" id="CP033433">
    <property type="protein sequence ID" value="AYQ72272.1"/>
    <property type="molecule type" value="Genomic_DNA"/>
</dbReference>
<reference evidence="4 5" key="1">
    <citation type="submission" date="2018-10" db="EMBL/GenBank/DDBJ databases">
        <title>Genome Sequence of Cohnella sp.</title>
        <authorList>
            <person name="Srinivasan S."/>
            <person name="Kim M.K."/>
        </authorList>
    </citation>
    <scope>NUCLEOTIDE SEQUENCE [LARGE SCALE GENOMIC DNA]</scope>
    <source>
        <strain evidence="4 5">18JY8-7</strain>
    </source>
</reference>
<keyword evidence="2" id="KW-1133">Transmembrane helix</keyword>
<evidence type="ECO:0000256" key="1">
    <source>
        <dbReference type="SAM" id="MobiDB-lite"/>
    </source>
</evidence>
<evidence type="ECO:0000256" key="2">
    <source>
        <dbReference type="SAM" id="Phobius"/>
    </source>
</evidence>
<feature type="region of interest" description="Disordered" evidence="1">
    <location>
        <begin position="59"/>
        <end position="88"/>
    </location>
</feature>
<evidence type="ECO:0000313" key="5">
    <source>
        <dbReference type="Proteomes" id="UP000269097"/>
    </source>
</evidence>
<evidence type="ECO:0008006" key="6">
    <source>
        <dbReference type="Google" id="ProtNLM"/>
    </source>
</evidence>
<dbReference type="KEGG" id="coh:EAV92_06635"/>